<comment type="caution">
    <text evidence="3">The sequence shown here is derived from an EMBL/GenBank/DDBJ whole genome shotgun (WGS) entry which is preliminary data.</text>
</comment>
<dbReference type="PANTHER" id="PTHR36121">
    <property type="entry name" value="PROTEIN SXY"/>
    <property type="match status" value="1"/>
</dbReference>
<dbReference type="EMBL" id="MTEJ01000067">
    <property type="protein sequence ID" value="OQX12391.1"/>
    <property type="molecule type" value="Genomic_DNA"/>
</dbReference>
<feature type="compositionally biased region" description="Basic and acidic residues" evidence="1">
    <location>
        <begin position="103"/>
        <end position="114"/>
    </location>
</feature>
<dbReference type="Gene3D" id="3.30.1460.30">
    <property type="entry name" value="YgaC/TfoX-N like chaperone"/>
    <property type="match status" value="1"/>
</dbReference>
<gene>
    <name evidence="3" type="ORF">BWK73_15025</name>
</gene>
<proteinExistence type="predicted"/>
<sequence length="114" mass="12892">MAFVRGLHVRAMFGGYSVYQDDHIFAIIVKDALYLKSDAVVQCDFDEKCLQPFTYVAQGKSVTMQYFEAPPEVFEEPDSMRTWVEKALGASIRQSSHSPNKALKRDAAKSRRAP</sequence>
<protein>
    <recommendedName>
        <fullName evidence="2">TfoX N-terminal domain-containing protein</fullName>
    </recommendedName>
</protein>
<organism evidence="3 4">
    <name type="scientific">Thiothrix lacustris</name>
    <dbReference type="NCBI Taxonomy" id="525917"/>
    <lineage>
        <taxon>Bacteria</taxon>
        <taxon>Pseudomonadati</taxon>
        <taxon>Pseudomonadota</taxon>
        <taxon>Gammaproteobacteria</taxon>
        <taxon>Thiotrichales</taxon>
        <taxon>Thiotrichaceae</taxon>
        <taxon>Thiothrix</taxon>
    </lineage>
</organism>
<reference evidence="3 4" key="1">
    <citation type="submission" date="2017-01" db="EMBL/GenBank/DDBJ databases">
        <title>Novel large sulfur bacteria in the metagenomes of groundwater-fed chemosynthetic microbial mats in the Lake Huron basin.</title>
        <authorList>
            <person name="Sharrar A.M."/>
            <person name="Flood B.E."/>
            <person name="Bailey J.V."/>
            <person name="Jones D.S."/>
            <person name="Biddanda B."/>
            <person name="Ruberg S.A."/>
            <person name="Marcus D.N."/>
            <person name="Dick G.J."/>
        </authorList>
    </citation>
    <scope>NUCLEOTIDE SEQUENCE [LARGE SCALE GENOMIC DNA]</scope>
    <source>
        <strain evidence="3">A8</strain>
    </source>
</reference>
<dbReference type="PANTHER" id="PTHR36121:SF1">
    <property type="entry name" value="PROTEIN SXY"/>
    <property type="match status" value="1"/>
</dbReference>
<dbReference type="AlphaFoldDB" id="A0A1Y1QRX4"/>
<dbReference type="Proteomes" id="UP000192491">
    <property type="component" value="Unassembled WGS sequence"/>
</dbReference>
<dbReference type="InterPro" id="IPR007076">
    <property type="entry name" value="TfoX_N"/>
</dbReference>
<feature type="region of interest" description="Disordered" evidence="1">
    <location>
        <begin position="91"/>
        <end position="114"/>
    </location>
</feature>
<dbReference type="SUPFAM" id="SSF159894">
    <property type="entry name" value="YgaC/TfoX-N like"/>
    <property type="match status" value="1"/>
</dbReference>
<dbReference type="InterPro" id="IPR047525">
    <property type="entry name" value="TfoX-like"/>
</dbReference>
<feature type="domain" description="TfoX N-terminal" evidence="2">
    <location>
        <begin position="6"/>
        <end position="90"/>
    </location>
</feature>
<evidence type="ECO:0000313" key="4">
    <source>
        <dbReference type="Proteomes" id="UP000192491"/>
    </source>
</evidence>
<dbReference type="Pfam" id="PF04993">
    <property type="entry name" value="TfoX_N"/>
    <property type="match status" value="1"/>
</dbReference>
<evidence type="ECO:0000313" key="3">
    <source>
        <dbReference type="EMBL" id="OQX12391.1"/>
    </source>
</evidence>
<evidence type="ECO:0000256" key="1">
    <source>
        <dbReference type="SAM" id="MobiDB-lite"/>
    </source>
</evidence>
<name>A0A1Y1QRX4_9GAMM</name>
<accession>A0A1Y1QRX4</accession>
<evidence type="ECO:0000259" key="2">
    <source>
        <dbReference type="Pfam" id="PF04993"/>
    </source>
</evidence>